<sequence>MIIVWNTMDDTGNATILYGANDSLSLQATGDRFEFVSSLGWPQTQNTVSYVVGSNVYGWSDQFKFRTWPDGENWSRVLQSLVTWAMTMLSLYPDCKLKP</sequence>
<proteinExistence type="predicted"/>
<comment type="caution">
    <text evidence="1">The sequence shown here is derived from an EMBL/GenBank/DDBJ whole genome shotgun (WGS) entry which is preliminary data.</text>
</comment>
<dbReference type="AlphaFoldDB" id="A0AAV2HBQ9"/>
<evidence type="ECO:0000313" key="1">
    <source>
        <dbReference type="EMBL" id="CAL1531232.1"/>
    </source>
</evidence>
<dbReference type="InterPro" id="IPR008963">
    <property type="entry name" value="Purple_acid_Pase-like_N"/>
</dbReference>
<dbReference type="GO" id="GO:0003993">
    <property type="term" value="F:acid phosphatase activity"/>
    <property type="evidence" value="ECO:0007669"/>
    <property type="project" value="InterPro"/>
</dbReference>
<dbReference type="SUPFAM" id="SSF49363">
    <property type="entry name" value="Purple acid phosphatase, N-terminal domain"/>
    <property type="match status" value="1"/>
</dbReference>
<dbReference type="Proteomes" id="UP001497497">
    <property type="component" value="Unassembled WGS sequence"/>
</dbReference>
<gene>
    <name evidence="1" type="ORF">GSLYS_00005327001</name>
</gene>
<keyword evidence="2" id="KW-1185">Reference proteome</keyword>
<dbReference type="GO" id="GO:0046872">
    <property type="term" value="F:metal ion binding"/>
    <property type="evidence" value="ECO:0007669"/>
    <property type="project" value="InterPro"/>
</dbReference>
<evidence type="ECO:0000313" key="2">
    <source>
        <dbReference type="Proteomes" id="UP001497497"/>
    </source>
</evidence>
<organism evidence="1 2">
    <name type="scientific">Lymnaea stagnalis</name>
    <name type="common">Great pond snail</name>
    <name type="synonym">Helix stagnalis</name>
    <dbReference type="NCBI Taxonomy" id="6523"/>
    <lineage>
        <taxon>Eukaryota</taxon>
        <taxon>Metazoa</taxon>
        <taxon>Spiralia</taxon>
        <taxon>Lophotrochozoa</taxon>
        <taxon>Mollusca</taxon>
        <taxon>Gastropoda</taxon>
        <taxon>Heterobranchia</taxon>
        <taxon>Euthyneura</taxon>
        <taxon>Panpulmonata</taxon>
        <taxon>Hygrophila</taxon>
        <taxon>Lymnaeoidea</taxon>
        <taxon>Lymnaeidae</taxon>
        <taxon>Lymnaea</taxon>
    </lineage>
</organism>
<name>A0AAV2HBQ9_LYMST</name>
<reference evidence="1 2" key="1">
    <citation type="submission" date="2024-04" db="EMBL/GenBank/DDBJ databases">
        <authorList>
            <consortium name="Genoscope - CEA"/>
            <person name="William W."/>
        </authorList>
    </citation>
    <scope>NUCLEOTIDE SEQUENCE [LARGE SCALE GENOMIC DNA]</scope>
</reference>
<accession>A0AAV2HBQ9</accession>
<protein>
    <submittedName>
        <fullName evidence="1">Uncharacterized protein</fullName>
    </submittedName>
</protein>
<dbReference type="EMBL" id="CAXITT010000084">
    <property type="protein sequence ID" value="CAL1531232.1"/>
    <property type="molecule type" value="Genomic_DNA"/>
</dbReference>